<evidence type="ECO:0000259" key="4">
    <source>
        <dbReference type="SMART" id="SM00563"/>
    </source>
</evidence>
<name>A0A4Q5MYI6_9MICO</name>
<dbReference type="OrthoDB" id="9808424at2"/>
<feature type="domain" description="Phospholipid/glycerol acyltransferase" evidence="4">
    <location>
        <begin position="65"/>
        <end position="174"/>
    </location>
</feature>
<dbReference type="CDD" id="cd07989">
    <property type="entry name" value="LPLAT_AGPAT-like"/>
    <property type="match status" value="1"/>
</dbReference>
<evidence type="ECO:0000313" key="5">
    <source>
        <dbReference type="EMBL" id="RYV50862.1"/>
    </source>
</evidence>
<dbReference type="PANTHER" id="PTHR10434">
    <property type="entry name" value="1-ACYL-SN-GLYCEROL-3-PHOSPHATE ACYLTRANSFERASE"/>
    <property type="match status" value="1"/>
</dbReference>
<dbReference type="Proteomes" id="UP000293764">
    <property type="component" value="Unassembled WGS sequence"/>
</dbReference>
<dbReference type="GO" id="GO:0005886">
    <property type="term" value="C:plasma membrane"/>
    <property type="evidence" value="ECO:0007669"/>
    <property type="project" value="TreeGrafter"/>
</dbReference>
<sequence length="252" mass="25934">MTRPRGFGRADAGREQAAVGQATGGRVGPSVWGPRWSHWVGHFLAYGVWDTRVTGIGNVPTSGPVLFAANHTSAMDGPVIVGVTPRPVHLLVKAESFTGPSGVLLRASGSIPVEKDGGRGALVSALAVLRRGGVVGVFPEGTRGRGDATSAQAGVAWLALNAPAVVVPVAMLGIRRTGDGVARVPGLGRCLAVEFGRPLELERTPGTSGRVALERANEAIRVALADLVTSAAARTRLPLPTDDPLRSGRGSK</sequence>
<keyword evidence="1 5" id="KW-0808">Transferase</keyword>
<dbReference type="EMBL" id="SDWW01000025">
    <property type="protein sequence ID" value="RYV50862.1"/>
    <property type="molecule type" value="Genomic_DNA"/>
</dbReference>
<dbReference type="GO" id="GO:0003841">
    <property type="term" value="F:1-acylglycerol-3-phosphate O-acyltransferase activity"/>
    <property type="evidence" value="ECO:0007669"/>
    <property type="project" value="TreeGrafter"/>
</dbReference>
<keyword evidence="6" id="KW-1185">Reference proteome</keyword>
<reference evidence="5 6" key="1">
    <citation type="submission" date="2019-01" db="EMBL/GenBank/DDBJ databases">
        <title>Novel species of Cellulomonas.</title>
        <authorList>
            <person name="Liu Q."/>
            <person name="Xin Y.-H."/>
        </authorList>
    </citation>
    <scope>NUCLEOTIDE SEQUENCE [LARGE SCALE GENOMIC DNA]</scope>
    <source>
        <strain evidence="5 6">HLT2-17</strain>
    </source>
</reference>
<keyword evidence="2 5" id="KW-0012">Acyltransferase</keyword>
<evidence type="ECO:0000313" key="6">
    <source>
        <dbReference type="Proteomes" id="UP000293764"/>
    </source>
</evidence>
<accession>A0A4Q5MYI6</accession>
<dbReference type="Pfam" id="PF01553">
    <property type="entry name" value="Acyltransferase"/>
    <property type="match status" value="1"/>
</dbReference>
<evidence type="ECO:0000256" key="2">
    <source>
        <dbReference type="ARBA" id="ARBA00023315"/>
    </source>
</evidence>
<proteinExistence type="predicted"/>
<dbReference type="AlphaFoldDB" id="A0A4Q5MYI6"/>
<dbReference type="SUPFAM" id="SSF69593">
    <property type="entry name" value="Glycerol-3-phosphate (1)-acyltransferase"/>
    <property type="match status" value="1"/>
</dbReference>
<evidence type="ECO:0000256" key="3">
    <source>
        <dbReference type="SAM" id="MobiDB-lite"/>
    </source>
</evidence>
<dbReference type="RefSeq" id="WP_130102803.1">
    <property type="nucleotide sequence ID" value="NZ_SDWW01000025.1"/>
</dbReference>
<evidence type="ECO:0000256" key="1">
    <source>
        <dbReference type="ARBA" id="ARBA00022679"/>
    </source>
</evidence>
<feature type="region of interest" description="Disordered" evidence="3">
    <location>
        <begin position="1"/>
        <end position="26"/>
    </location>
</feature>
<dbReference type="SMART" id="SM00563">
    <property type="entry name" value="PlsC"/>
    <property type="match status" value="1"/>
</dbReference>
<organism evidence="5 6">
    <name type="scientific">Pengzhenrongella frigida</name>
    <dbReference type="NCBI Taxonomy" id="1259133"/>
    <lineage>
        <taxon>Bacteria</taxon>
        <taxon>Bacillati</taxon>
        <taxon>Actinomycetota</taxon>
        <taxon>Actinomycetes</taxon>
        <taxon>Micrococcales</taxon>
        <taxon>Pengzhenrongella</taxon>
    </lineage>
</organism>
<dbReference type="GO" id="GO:0006654">
    <property type="term" value="P:phosphatidic acid biosynthetic process"/>
    <property type="evidence" value="ECO:0007669"/>
    <property type="project" value="TreeGrafter"/>
</dbReference>
<dbReference type="InterPro" id="IPR002123">
    <property type="entry name" value="Plipid/glycerol_acylTrfase"/>
</dbReference>
<dbReference type="PANTHER" id="PTHR10434:SF11">
    <property type="entry name" value="1-ACYL-SN-GLYCEROL-3-PHOSPHATE ACYLTRANSFERASE"/>
    <property type="match status" value="1"/>
</dbReference>
<comment type="caution">
    <text evidence="5">The sequence shown here is derived from an EMBL/GenBank/DDBJ whole genome shotgun (WGS) entry which is preliminary data.</text>
</comment>
<protein>
    <submittedName>
        <fullName evidence="5">1-acyl-sn-glycerol-3-phosphate acyltransferase</fullName>
    </submittedName>
</protein>
<gene>
    <name evidence="5" type="ORF">EUA98_11380</name>
</gene>